<comment type="subunit">
    <text evidence="8">Associates with the 50S ribosomal subunit.</text>
</comment>
<dbReference type="CDD" id="cd01894">
    <property type="entry name" value="EngA1"/>
    <property type="match status" value="1"/>
</dbReference>
<keyword evidence="3 8" id="KW-0690">Ribosome biogenesis</keyword>
<dbReference type="PIRSF" id="PIRSF006485">
    <property type="entry name" value="GTP-binding_EngA"/>
    <property type="match status" value="1"/>
</dbReference>
<evidence type="ECO:0000256" key="9">
    <source>
        <dbReference type="PROSITE-ProRule" id="PRU01049"/>
    </source>
</evidence>
<gene>
    <name evidence="8 12" type="primary">der</name>
    <name evidence="12" type="ORF">GUU85_02875</name>
</gene>
<protein>
    <recommendedName>
        <fullName evidence="2 8">GTPase Der</fullName>
    </recommendedName>
    <alternativeName>
        <fullName evidence="7 8">GTP-binding protein EngA</fullName>
    </alternativeName>
</protein>
<keyword evidence="4 10" id="KW-0677">Repeat</keyword>
<feature type="binding site" evidence="8">
    <location>
        <begin position="9"/>
        <end position="16"/>
    </location>
    <ligand>
        <name>GTP</name>
        <dbReference type="ChEBI" id="CHEBI:37565"/>
        <label>1</label>
    </ligand>
</feature>
<dbReference type="FunFam" id="3.30.300.20:FF:000004">
    <property type="entry name" value="GTPase Der"/>
    <property type="match status" value="1"/>
</dbReference>
<sequence>MIPMIVLIGRTNVGKSTIFNILTKTKNALVSNHQGITRDRQYGSIVLKYNTKAILIDTAGFDIQSNEIEIEAYKQTLKAIQESNLILFIVDAHAGLMPQENDIAKKIRKYHKKTILVINKIDGANSIPHINEFYMLGFKNIQQISAIHNRGIDTLKNKYLIPWIEKTFQKQQFNNEIIKKLPIKIAFIGKPNVGKSTLINKILNKKRMITSYIAGTTRDSISTEIKYNNKNYLLIDTAGVSKNKRRTNIIEKFSIIKTFQTIEQSNVVLLIIDANVKICHRDLSLANFIINTGKGIIIIINKCDLLNAIEKKKIHKIIEQQIKFFHFLRIHFISALNNQGIFEIFNSIYESYQASQIKISTSKLTKIMHMATKKHQPPMIKGQQIKLKYAHLGSSNPLTIIIHGNRVKYLSSSYKKYLMNLFYNILRIKGAPIQIQFKENVNPYIKKNTN</sequence>
<dbReference type="NCBIfam" id="TIGR00231">
    <property type="entry name" value="small_GTP"/>
    <property type="match status" value="2"/>
</dbReference>
<dbReference type="InterPro" id="IPR005225">
    <property type="entry name" value="Small_GTP-bd"/>
</dbReference>
<dbReference type="InterPro" id="IPR027417">
    <property type="entry name" value="P-loop_NTPase"/>
</dbReference>
<name>A0A6C1FCX1_BUCUN</name>
<feature type="binding site" evidence="8">
    <location>
        <begin position="189"/>
        <end position="196"/>
    </location>
    <ligand>
        <name>GTP</name>
        <dbReference type="ChEBI" id="CHEBI:37565"/>
        <label>2</label>
    </ligand>
</feature>
<dbReference type="SUPFAM" id="SSF52540">
    <property type="entry name" value="P-loop containing nucleoside triphosphate hydrolases"/>
    <property type="match status" value="2"/>
</dbReference>
<dbReference type="Gene3D" id="3.30.300.20">
    <property type="match status" value="1"/>
</dbReference>
<comment type="function">
    <text evidence="8 10">GTPase that plays an essential role in the late steps of ribosome biogenesis.</text>
</comment>
<organism evidence="12 13">
    <name type="scientific">Buchnera aphidicola subsp. Uroleucon sonchi</name>
    <dbReference type="NCBI Taxonomy" id="118118"/>
    <lineage>
        <taxon>Bacteria</taxon>
        <taxon>Pseudomonadati</taxon>
        <taxon>Pseudomonadota</taxon>
        <taxon>Gammaproteobacteria</taxon>
        <taxon>Enterobacterales</taxon>
        <taxon>Erwiniaceae</taxon>
        <taxon>Buchnera</taxon>
    </lineage>
</organism>
<dbReference type="Gene3D" id="3.40.50.300">
    <property type="entry name" value="P-loop containing nucleotide triphosphate hydrolases"/>
    <property type="match status" value="2"/>
</dbReference>
<evidence type="ECO:0000313" key="12">
    <source>
        <dbReference type="EMBL" id="QIE02267.1"/>
    </source>
</evidence>
<proteinExistence type="inferred from homology"/>
<evidence type="ECO:0000259" key="11">
    <source>
        <dbReference type="PROSITE" id="PS51712"/>
    </source>
</evidence>
<evidence type="ECO:0000256" key="1">
    <source>
        <dbReference type="ARBA" id="ARBA00008279"/>
    </source>
</evidence>
<accession>A0A6C1FCX1</accession>
<dbReference type="InterPro" id="IPR016484">
    <property type="entry name" value="GTPase_Der"/>
</dbReference>
<comment type="similarity">
    <text evidence="1 8 9 10">Belongs to the TRAFAC class TrmE-Era-EngA-EngB-Septin-like GTPase superfamily. EngA (Der) GTPase family.</text>
</comment>
<evidence type="ECO:0000256" key="4">
    <source>
        <dbReference type="ARBA" id="ARBA00022737"/>
    </source>
</evidence>
<feature type="binding site" evidence="8">
    <location>
        <begin position="301"/>
        <end position="304"/>
    </location>
    <ligand>
        <name>GTP</name>
        <dbReference type="ChEBI" id="CHEBI:37565"/>
        <label>2</label>
    </ligand>
</feature>
<dbReference type="GO" id="GO:0043022">
    <property type="term" value="F:ribosome binding"/>
    <property type="evidence" value="ECO:0007669"/>
    <property type="project" value="TreeGrafter"/>
</dbReference>
<feature type="binding site" evidence="8">
    <location>
        <begin position="57"/>
        <end position="61"/>
    </location>
    <ligand>
        <name>GTP</name>
        <dbReference type="ChEBI" id="CHEBI:37565"/>
        <label>1</label>
    </ligand>
</feature>
<dbReference type="RefSeq" id="WP_163119754.1">
    <property type="nucleotide sequence ID" value="NZ_CP047588.1"/>
</dbReference>
<dbReference type="Pfam" id="PF01926">
    <property type="entry name" value="MMR_HSR1"/>
    <property type="match status" value="2"/>
</dbReference>
<dbReference type="HAMAP" id="MF_00195">
    <property type="entry name" value="GTPase_Der"/>
    <property type="match status" value="1"/>
</dbReference>
<keyword evidence="6 8" id="KW-0342">GTP-binding</keyword>
<dbReference type="InterPro" id="IPR032859">
    <property type="entry name" value="KH_dom-like"/>
</dbReference>
<dbReference type="InterPro" id="IPR006073">
    <property type="entry name" value="GTP-bd"/>
</dbReference>
<dbReference type="PRINTS" id="PR00326">
    <property type="entry name" value="GTP1OBG"/>
</dbReference>
<feature type="binding site" evidence="8">
    <location>
        <begin position="119"/>
        <end position="122"/>
    </location>
    <ligand>
        <name>GTP</name>
        <dbReference type="ChEBI" id="CHEBI:37565"/>
        <label>1</label>
    </ligand>
</feature>
<feature type="domain" description="EngA-type G" evidence="11">
    <location>
        <begin position="183"/>
        <end position="356"/>
    </location>
</feature>
<dbReference type="PANTHER" id="PTHR43834:SF6">
    <property type="entry name" value="GTPASE DER"/>
    <property type="match status" value="1"/>
</dbReference>
<dbReference type="PANTHER" id="PTHR43834">
    <property type="entry name" value="GTPASE DER"/>
    <property type="match status" value="1"/>
</dbReference>
<evidence type="ECO:0000313" key="13">
    <source>
        <dbReference type="Proteomes" id="UP000502958"/>
    </source>
</evidence>
<dbReference type="NCBIfam" id="TIGR03594">
    <property type="entry name" value="GTPase_EngA"/>
    <property type="match status" value="1"/>
</dbReference>
<evidence type="ECO:0000256" key="7">
    <source>
        <dbReference type="ARBA" id="ARBA00032345"/>
    </source>
</evidence>
<evidence type="ECO:0000256" key="6">
    <source>
        <dbReference type="ARBA" id="ARBA00023134"/>
    </source>
</evidence>
<dbReference type="GO" id="GO:0005525">
    <property type="term" value="F:GTP binding"/>
    <property type="evidence" value="ECO:0007669"/>
    <property type="project" value="UniProtKB-UniRule"/>
</dbReference>
<evidence type="ECO:0000256" key="2">
    <source>
        <dbReference type="ARBA" id="ARBA00020953"/>
    </source>
</evidence>
<dbReference type="CDD" id="cd01895">
    <property type="entry name" value="EngA2"/>
    <property type="match status" value="1"/>
</dbReference>
<dbReference type="Pfam" id="PF14714">
    <property type="entry name" value="KH_dom-like"/>
    <property type="match status" value="1"/>
</dbReference>
<dbReference type="InterPro" id="IPR015946">
    <property type="entry name" value="KH_dom-like_a/b"/>
</dbReference>
<evidence type="ECO:0000256" key="3">
    <source>
        <dbReference type="ARBA" id="ARBA00022517"/>
    </source>
</evidence>
<dbReference type="PROSITE" id="PS51712">
    <property type="entry name" value="G_ENGA"/>
    <property type="match status" value="1"/>
</dbReference>
<dbReference type="AlphaFoldDB" id="A0A6C1FCX1"/>
<reference evidence="12 13" key="1">
    <citation type="submission" date="2020-01" db="EMBL/GenBank/DDBJ databases">
        <title>Complete genome of Buchnera aphidicola isolated from Chaitophorus populeti.</title>
        <authorList>
            <person name="Park J."/>
            <person name="Xi H."/>
        </authorList>
    </citation>
    <scope>NUCLEOTIDE SEQUENCE [LARGE SCALE GENOMIC DNA]</scope>
    <source>
        <strain evidence="12 13">UsonBac</strain>
    </source>
</reference>
<dbReference type="Proteomes" id="UP000502958">
    <property type="component" value="Chromosome"/>
</dbReference>
<dbReference type="EMBL" id="CP047588">
    <property type="protein sequence ID" value="QIE02267.1"/>
    <property type="molecule type" value="Genomic_DNA"/>
</dbReference>
<evidence type="ECO:0000256" key="5">
    <source>
        <dbReference type="ARBA" id="ARBA00022741"/>
    </source>
</evidence>
<evidence type="ECO:0000256" key="10">
    <source>
        <dbReference type="RuleBase" id="RU004481"/>
    </source>
</evidence>
<evidence type="ECO:0000256" key="8">
    <source>
        <dbReference type="HAMAP-Rule" id="MF_00195"/>
    </source>
</evidence>
<dbReference type="GO" id="GO:0042254">
    <property type="term" value="P:ribosome biogenesis"/>
    <property type="evidence" value="ECO:0007669"/>
    <property type="project" value="UniProtKB-KW"/>
</dbReference>
<keyword evidence="5 8" id="KW-0547">Nucleotide-binding</keyword>
<dbReference type="InterPro" id="IPR031166">
    <property type="entry name" value="G_ENGA"/>
</dbReference>
<feature type="binding site" evidence="8">
    <location>
        <begin position="236"/>
        <end position="240"/>
    </location>
    <ligand>
        <name>GTP</name>
        <dbReference type="ChEBI" id="CHEBI:37565"/>
        <label>2</label>
    </ligand>
</feature>